<sequence length="142" mass="15434">MGPTFFRCKAPAFRTGCHRSVGPASGLGMQPLPSRGSGLGASRGPYVLSAHEPFGVGTRALPSSGVASGSAPYCGTCIGWVPFHLFSAFASTLELNRTLAIVERQLTKAREALWRLRVRCQDRNNYAVWLASAEDREREMFD</sequence>
<keyword evidence="2" id="KW-1185">Reference proteome</keyword>
<accession>A0ACC2KGU7</accession>
<evidence type="ECO:0000313" key="2">
    <source>
        <dbReference type="Proteomes" id="UP001234297"/>
    </source>
</evidence>
<organism evidence="1 2">
    <name type="scientific">Persea americana</name>
    <name type="common">Avocado</name>
    <dbReference type="NCBI Taxonomy" id="3435"/>
    <lineage>
        <taxon>Eukaryota</taxon>
        <taxon>Viridiplantae</taxon>
        <taxon>Streptophyta</taxon>
        <taxon>Embryophyta</taxon>
        <taxon>Tracheophyta</taxon>
        <taxon>Spermatophyta</taxon>
        <taxon>Magnoliopsida</taxon>
        <taxon>Magnoliidae</taxon>
        <taxon>Laurales</taxon>
        <taxon>Lauraceae</taxon>
        <taxon>Persea</taxon>
    </lineage>
</organism>
<name>A0ACC2KGU7_PERAE</name>
<proteinExistence type="predicted"/>
<reference evidence="1 2" key="1">
    <citation type="journal article" date="2022" name="Hortic Res">
        <title>A haplotype resolved chromosomal level avocado genome allows analysis of novel avocado genes.</title>
        <authorList>
            <person name="Nath O."/>
            <person name="Fletcher S.J."/>
            <person name="Hayward A."/>
            <person name="Shaw L.M."/>
            <person name="Masouleh A.K."/>
            <person name="Furtado A."/>
            <person name="Henry R.J."/>
            <person name="Mitter N."/>
        </authorList>
    </citation>
    <scope>NUCLEOTIDE SEQUENCE [LARGE SCALE GENOMIC DNA]</scope>
    <source>
        <strain evidence="2">cv. Hass</strain>
    </source>
</reference>
<dbReference type="EMBL" id="CM056817">
    <property type="protein sequence ID" value="KAJ8620207.1"/>
    <property type="molecule type" value="Genomic_DNA"/>
</dbReference>
<comment type="caution">
    <text evidence="1">The sequence shown here is derived from an EMBL/GenBank/DDBJ whole genome shotgun (WGS) entry which is preliminary data.</text>
</comment>
<evidence type="ECO:0000313" key="1">
    <source>
        <dbReference type="EMBL" id="KAJ8620207.1"/>
    </source>
</evidence>
<protein>
    <submittedName>
        <fullName evidence="1">Uncharacterized protein</fullName>
    </submittedName>
</protein>
<gene>
    <name evidence="1" type="ORF">MRB53_028736</name>
</gene>
<dbReference type="Proteomes" id="UP001234297">
    <property type="component" value="Chromosome 9"/>
</dbReference>